<dbReference type="SUPFAM" id="SSF48452">
    <property type="entry name" value="TPR-like"/>
    <property type="match status" value="1"/>
</dbReference>
<dbReference type="Gene3D" id="1.25.40.10">
    <property type="entry name" value="Tetratricopeptide repeat domain"/>
    <property type="match status" value="1"/>
</dbReference>
<protein>
    <recommendedName>
        <fullName evidence="3">Tetratricopeptide repeat protein</fullName>
    </recommendedName>
</protein>
<name>A0A3E1NQD9_9BACT</name>
<dbReference type="InterPro" id="IPR011990">
    <property type="entry name" value="TPR-like_helical_dom_sf"/>
</dbReference>
<proteinExistence type="predicted"/>
<comment type="caution">
    <text evidence="1">The sequence shown here is derived from an EMBL/GenBank/DDBJ whole genome shotgun (WGS) entry which is preliminary data.</text>
</comment>
<evidence type="ECO:0000313" key="1">
    <source>
        <dbReference type="EMBL" id="RFM30130.1"/>
    </source>
</evidence>
<dbReference type="EMBL" id="QTJU01000001">
    <property type="protein sequence ID" value="RFM30130.1"/>
    <property type="molecule type" value="Genomic_DNA"/>
</dbReference>
<reference evidence="1 2" key="1">
    <citation type="submission" date="2018-08" db="EMBL/GenBank/DDBJ databases">
        <title>Chitinophagaceae sp. K23C18032701, a novel bacterium isolated from forest soil.</title>
        <authorList>
            <person name="Wang C."/>
        </authorList>
    </citation>
    <scope>NUCLEOTIDE SEQUENCE [LARGE SCALE GENOMIC DNA]</scope>
    <source>
        <strain evidence="1 2">K23C18032701</strain>
    </source>
</reference>
<dbReference type="Proteomes" id="UP000261284">
    <property type="component" value="Unassembled WGS sequence"/>
</dbReference>
<sequence length="102" mass="11859">MHPNKQAQTQMEQHQYKEALAILEHQTTEHPENFRIWHQQGMCKFHLGHSTKNKQLLLEAFNEVKHALALAAKANTPFPEAEADFAAVTATWEKDVKPYFEY</sequence>
<organism evidence="1 2">
    <name type="scientific">Deminuibacter soli</name>
    <dbReference type="NCBI Taxonomy" id="2291815"/>
    <lineage>
        <taxon>Bacteria</taxon>
        <taxon>Pseudomonadati</taxon>
        <taxon>Bacteroidota</taxon>
        <taxon>Chitinophagia</taxon>
        <taxon>Chitinophagales</taxon>
        <taxon>Chitinophagaceae</taxon>
        <taxon>Deminuibacter</taxon>
    </lineage>
</organism>
<keyword evidence="2" id="KW-1185">Reference proteome</keyword>
<evidence type="ECO:0000313" key="2">
    <source>
        <dbReference type="Proteomes" id="UP000261284"/>
    </source>
</evidence>
<evidence type="ECO:0008006" key="3">
    <source>
        <dbReference type="Google" id="ProtNLM"/>
    </source>
</evidence>
<dbReference type="RefSeq" id="WP_116845886.1">
    <property type="nucleotide sequence ID" value="NZ_QTJU01000001.1"/>
</dbReference>
<accession>A0A3E1NQD9</accession>
<gene>
    <name evidence="1" type="ORF">DXN05_03915</name>
</gene>
<dbReference type="AlphaFoldDB" id="A0A3E1NQD9"/>